<dbReference type="EMBL" id="LWDD02000526">
    <property type="protein sequence ID" value="KAE8259395.1"/>
    <property type="molecule type" value="Genomic_DNA"/>
</dbReference>
<evidence type="ECO:0000313" key="5">
    <source>
        <dbReference type="EMBL" id="KAE8259395.1"/>
    </source>
</evidence>
<evidence type="ECO:0000313" key="7">
    <source>
        <dbReference type="Proteomes" id="UP000836402"/>
    </source>
</evidence>
<feature type="domain" description="FAS1" evidence="3">
    <location>
        <begin position="301"/>
        <end position="481"/>
    </location>
</feature>
<dbReference type="PROSITE" id="PS50213">
    <property type="entry name" value="FAS1"/>
    <property type="match status" value="1"/>
</dbReference>
<dbReference type="SUPFAM" id="SSF82153">
    <property type="entry name" value="FAS1 domain"/>
    <property type="match status" value="1"/>
</dbReference>
<comment type="caution">
    <text evidence="5">The sequence shown here is derived from an EMBL/GenBank/DDBJ whole genome shotgun (WGS) entry which is preliminary data.</text>
</comment>
<dbReference type="AlphaFoldDB" id="A0A177UVM0"/>
<feature type="region of interest" description="Disordered" evidence="1">
    <location>
        <begin position="219"/>
        <end position="241"/>
    </location>
</feature>
<evidence type="ECO:0000256" key="1">
    <source>
        <dbReference type="SAM" id="MobiDB-lite"/>
    </source>
</evidence>
<sequence length="580" mass="59797">MKTPAQTLLRSLLLLSATALCVSASPSILLPEAANLAVAPLSHDVRSHENTPLHRLKSRQLEARLPSSSSSSSSFSKRRVDGSRLVVRAQSGTDPVAAKPAGESVDADPRVAFLGALRGAQFSAFADLLQNQTDFILADGSEKVVLAMTNEAVQKIAPYVRRDASLLQATLLQHVLVGTFPDLPSNLTSSQNSRIHTVGYSMLSQGSFANLPGGNGQPVALSGSRGATNGSSEASKEDAATMSGNGKGFINEALNDVKLRGDSFKVGLITIVPILRPITVPGTLQYTLDHVVGGALHHSSPLFTPALLKASKKNGTGIEKLPAAYPAAVSARVTALSETTGLTMFVPATAAVMALLSSEAGRALLNTSSSSKKGGPDDAVGGLLTILGQHAVEGRTLYSPLMRDLCDDTQAPPVTTSSGQILTFKCSWSGSGSGRGVKYPTAIRLFRSTDKERKNVLVSANLVQTDIMFANGVIHLIDAVLFSLDADRDGAVGARSAALRKARSNVRGALDGLNCGDGGLDAGSALGPGGVMRPTLGQVGHGPAGNGSDVSSAVRLAFGTTRSGVAAAFVTLAAAILVLI</sequence>
<dbReference type="InterPro" id="IPR036378">
    <property type="entry name" value="FAS1_dom_sf"/>
</dbReference>
<feature type="signal peptide" evidence="2">
    <location>
        <begin position="1"/>
        <end position="24"/>
    </location>
</feature>
<feature type="region of interest" description="Disordered" evidence="1">
    <location>
        <begin position="60"/>
        <end position="81"/>
    </location>
</feature>
<evidence type="ECO:0000259" key="3">
    <source>
        <dbReference type="PROSITE" id="PS50213"/>
    </source>
</evidence>
<name>A0A177UVM0_9BASI</name>
<dbReference type="InterPro" id="IPR000782">
    <property type="entry name" value="FAS1_domain"/>
</dbReference>
<dbReference type="Pfam" id="PF02469">
    <property type="entry name" value="Fasciclin"/>
    <property type="match status" value="1"/>
</dbReference>
<dbReference type="Proteomes" id="UP000077671">
    <property type="component" value="Unassembled WGS sequence"/>
</dbReference>
<reference evidence="5" key="1">
    <citation type="submission" date="2016-04" db="EMBL/GenBank/DDBJ databases">
        <authorList>
            <person name="Nguyen H.D."/>
            <person name="Kesanakurti P."/>
            <person name="Cullis J."/>
            <person name="Levesque C.A."/>
            <person name="Hambleton S."/>
        </authorList>
    </citation>
    <scope>NUCLEOTIDE SEQUENCE</scope>
    <source>
        <strain evidence="5">DAOMC 238032</strain>
    </source>
</reference>
<dbReference type="Gene3D" id="2.30.180.10">
    <property type="entry name" value="FAS1 domain"/>
    <property type="match status" value="1"/>
</dbReference>
<evidence type="ECO:0000313" key="6">
    <source>
        <dbReference type="Proteomes" id="UP000077671"/>
    </source>
</evidence>
<dbReference type="EMBL" id="CAJHJG010002923">
    <property type="protein sequence ID" value="CAD6924667.1"/>
    <property type="molecule type" value="Genomic_DNA"/>
</dbReference>
<organism evidence="5 6">
    <name type="scientific">Tilletia caries</name>
    <name type="common">wheat bunt fungus</name>
    <dbReference type="NCBI Taxonomy" id="13290"/>
    <lineage>
        <taxon>Eukaryota</taxon>
        <taxon>Fungi</taxon>
        <taxon>Dikarya</taxon>
        <taxon>Basidiomycota</taxon>
        <taxon>Ustilaginomycotina</taxon>
        <taxon>Exobasidiomycetes</taxon>
        <taxon>Tilletiales</taxon>
        <taxon>Tilletiaceae</taxon>
        <taxon>Tilletia</taxon>
    </lineage>
</organism>
<evidence type="ECO:0000313" key="4">
    <source>
        <dbReference type="EMBL" id="CAD6924667.1"/>
    </source>
</evidence>
<gene>
    <name evidence="5" type="ORF">A4X03_0g4107</name>
    <name evidence="4" type="ORF">JKIAZH3_G8628</name>
</gene>
<reference evidence="5" key="2">
    <citation type="journal article" date="2019" name="IMA Fungus">
        <title>Genome sequencing and comparison of five Tilletia species to identify candidate genes for the detection of regulated species infecting wheat.</title>
        <authorList>
            <person name="Nguyen H.D.T."/>
            <person name="Sultana T."/>
            <person name="Kesanakurti P."/>
            <person name="Hambleton S."/>
        </authorList>
    </citation>
    <scope>NUCLEOTIDE SEQUENCE</scope>
    <source>
        <strain evidence="5">DAOMC 238032</strain>
    </source>
</reference>
<evidence type="ECO:0000256" key="2">
    <source>
        <dbReference type="SAM" id="SignalP"/>
    </source>
</evidence>
<accession>A0A177UVM0</accession>
<feature type="chain" id="PRO_5043769479" description="FAS1 domain-containing protein" evidence="2">
    <location>
        <begin position="25"/>
        <end position="580"/>
    </location>
</feature>
<reference evidence="4" key="3">
    <citation type="submission" date="2020-10" db="EMBL/GenBank/DDBJ databases">
        <authorList>
            <person name="Sedaghatjoo S."/>
        </authorList>
    </citation>
    <scope>NUCLEOTIDE SEQUENCE</scope>
    <source>
        <strain evidence="4">AZH3</strain>
    </source>
</reference>
<keyword evidence="2" id="KW-0732">Signal</keyword>
<dbReference type="Proteomes" id="UP000836402">
    <property type="component" value="Unassembled WGS sequence"/>
</dbReference>
<proteinExistence type="predicted"/>
<protein>
    <recommendedName>
        <fullName evidence="3">FAS1 domain-containing protein</fullName>
    </recommendedName>
</protein>
<keyword evidence="7" id="KW-1185">Reference proteome</keyword>